<dbReference type="AlphaFoldDB" id="A0A5N7CFG7"/>
<dbReference type="EMBL" id="ML735236">
    <property type="protein sequence ID" value="KAE8392518.1"/>
    <property type="molecule type" value="Genomic_DNA"/>
</dbReference>
<protein>
    <submittedName>
        <fullName evidence="1">Uncharacterized protein</fullName>
    </submittedName>
</protein>
<dbReference type="Proteomes" id="UP000326877">
    <property type="component" value="Unassembled WGS sequence"/>
</dbReference>
<reference evidence="1" key="1">
    <citation type="submission" date="2019-04" db="EMBL/GenBank/DDBJ databases">
        <title>Friends and foes A comparative genomics studyof 23 Aspergillus species from section Flavi.</title>
        <authorList>
            <consortium name="DOE Joint Genome Institute"/>
            <person name="Kjaerbolling I."/>
            <person name="Vesth T."/>
            <person name="Frisvad J.C."/>
            <person name="Nybo J.L."/>
            <person name="Theobald S."/>
            <person name="Kildgaard S."/>
            <person name="Isbrandt T."/>
            <person name="Kuo A."/>
            <person name="Sato A."/>
            <person name="Lyhne E.K."/>
            <person name="Kogle M.E."/>
            <person name="Wiebenga A."/>
            <person name="Kun R.S."/>
            <person name="Lubbers R.J."/>
            <person name="Makela M.R."/>
            <person name="Barry K."/>
            <person name="Chovatia M."/>
            <person name="Clum A."/>
            <person name="Daum C."/>
            <person name="Haridas S."/>
            <person name="He G."/>
            <person name="LaButti K."/>
            <person name="Lipzen A."/>
            <person name="Mondo S."/>
            <person name="Riley R."/>
            <person name="Salamov A."/>
            <person name="Simmons B.A."/>
            <person name="Magnuson J.K."/>
            <person name="Henrissat B."/>
            <person name="Mortensen U.H."/>
            <person name="Larsen T.O."/>
            <person name="Devries R.P."/>
            <person name="Grigoriev I.V."/>
            <person name="Machida M."/>
            <person name="Baker S.E."/>
            <person name="Andersen M.R."/>
        </authorList>
    </citation>
    <scope>NUCLEOTIDE SEQUENCE [LARGE SCALE GENOMIC DNA]</scope>
    <source>
        <strain evidence="1">IBT 14317</strain>
    </source>
</reference>
<gene>
    <name evidence="1" type="ORF">BDV23DRAFT_181452</name>
</gene>
<proteinExistence type="predicted"/>
<dbReference type="OrthoDB" id="2400485at2759"/>
<organism evidence="1">
    <name type="scientific">Petromyces alliaceus</name>
    <name type="common">Aspergillus alliaceus</name>
    <dbReference type="NCBI Taxonomy" id="209559"/>
    <lineage>
        <taxon>Eukaryota</taxon>
        <taxon>Fungi</taxon>
        <taxon>Dikarya</taxon>
        <taxon>Ascomycota</taxon>
        <taxon>Pezizomycotina</taxon>
        <taxon>Eurotiomycetes</taxon>
        <taxon>Eurotiomycetidae</taxon>
        <taxon>Eurotiales</taxon>
        <taxon>Aspergillaceae</taxon>
        <taxon>Aspergillus</taxon>
        <taxon>Aspergillus subgen. Circumdati</taxon>
    </lineage>
</organism>
<evidence type="ECO:0000313" key="1">
    <source>
        <dbReference type="EMBL" id="KAE8392518.1"/>
    </source>
</evidence>
<name>A0A5N7CFG7_PETAA</name>
<accession>A0A5N7CFG7</accession>
<sequence length="128" mass="14627">MKVYGEQAIYDDPFSYCDTRCVRSPDSGKGFRNCSPSPKLWLRRSRRRLSTSRCGRQQQRYTFAGIHVAKSADSLISLTLEGNEPNEKVVYHKDMWNSRDCSHDGLEARIKKLNGDRLTNITRPSGSV</sequence>